<dbReference type="SUPFAM" id="SSF103486">
    <property type="entry name" value="V-type ATP synthase subunit C"/>
    <property type="match status" value="1"/>
</dbReference>
<dbReference type="InterPro" id="IPR002843">
    <property type="entry name" value="ATPase_V0-cplx_csu/dsu"/>
</dbReference>
<dbReference type="InterPro" id="IPR036079">
    <property type="entry name" value="ATPase_csu/dsu_sf"/>
</dbReference>
<dbReference type="Pfam" id="PF01992">
    <property type="entry name" value="vATP-synt_AC39"/>
    <property type="match status" value="2"/>
</dbReference>
<dbReference type="STRING" id="519441.Smon_0254"/>
<keyword evidence="2" id="KW-0406">Ion transport</keyword>
<dbReference type="EMBL" id="CP001779">
    <property type="protein sequence ID" value="ACZ00739.1"/>
    <property type="molecule type" value="Genomic_DNA"/>
</dbReference>
<dbReference type="PANTHER" id="PTHR38682">
    <property type="entry name" value="V-TYPE ATP SYNTHASE SUBUNIT C"/>
    <property type="match status" value="1"/>
</dbReference>
<dbReference type="GO" id="GO:0046961">
    <property type="term" value="F:proton-transporting ATPase activity, rotational mechanism"/>
    <property type="evidence" value="ECO:0007669"/>
    <property type="project" value="InterPro"/>
</dbReference>
<evidence type="ECO:0000313" key="3">
    <source>
        <dbReference type="EMBL" id="ACZ00739.1"/>
    </source>
</evidence>
<keyword evidence="4" id="KW-1185">Reference proteome</keyword>
<keyword evidence="1" id="KW-0813">Transport</keyword>
<dbReference type="Gene3D" id="1.10.132.50">
    <property type="entry name" value="ATP synthase (C/AC39) subunit, domain 3"/>
    <property type="match status" value="2"/>
</dbReference>
<proteinExistence type="predicted"/>
<dbReference type="eggNOG" id="COG1527">
    <property type="taxonomic scope" value="Bacteria"/>
</dbReference>
<protein>
    <submittedName>
        <fullName evidence="3">H+transporting two-sector ATPase C (AC39) subunit</fullName>
    </submittedName>
</protein>
<accession>D1AWR3</accession>
<name>D1AWR3_STRM9</name>
<dbReference type="InterPro" id="IPR050873">
    <property type="entry name" value="V-ATPase_V0D/AC39_subunit"/>
</dbReference>
<dbReference type="Proteomes" id="UP000002072">
    <property type="component" value="Chromosome"/>
</dbReference>
<dbReference type="KEGG" id="smf:Smon_0254"/>
<dbReference type="PANTHER" id="PTHR38682:SF1">
    <property type="entry name" value="V-TYPE ATP SYNTHASE SUBUNIT C"/>
    <property type="match status" value="1"/>
</dbReference>
<evidence type="ECO:0000256" key="1">
    <source>
        <dbReference type="ARBA" id="ARBA00022448"/>
    </source>
</evidence>
<dbReference type="InterPro" id="IPR044911">
    <property type="entry name" value="V-type_ATPase_csu/dsu_dom_3"/>
</dbReference>
<evidence type="ECO:0000256" key="2">
    <source>
        <dbReference type="ARBA" id="ARBA00023065"/>
    </source>
</evidence>
<dbReference type="OrthoDB" id="1653at2"/>
<dbReference type="HOGENOM" id="CLU_059311_1_0_0"/>
<gene>
    <name evidence="3" type="ordered locus">Smon_0254</name>
</gene>
<dbReference type="RefSeq" id="WP_012858297.1">
    <property type="nucleotide sequence ID" value="NC_013515.1"/>
</dbReference>
<organism evidence="3 4">
    <name type="scientific">Streptobacillus moniliformis (strain ATCC 14647 / DSM 12112 / NCTC 10651 / 9901)</name>
    <dbReference type="NCBI Taxonomy" id="519441"/>
    <lineage>
        <taxon>Bacteria</taxon>
        <taxon>Fusobacteriati</taxon>
        <taxon>Fusobacteriota</taxon>
        <taxon>Fusobacteriia</taxon>
        <taxon>Fusobacteriales</taxon>
        <taxon>Leptotrichiaceae</taxon>
        <taxon>Streptobacillus</taxon>
    </lineage>
</organism>
<sequence length="307" mass="36414">MNRNDFILPVSIIKIQEKKLLTEQKLIRMIDTNTLKDILKTLNDTEYAFSMAGVTNDEMYEEILFNETKRVFRFVRELAKKEQGIVDLIALKYEYQNLKLRLKNDYSNSDLEKHILDTGMPKNYFDKNLLIASKEKDLQKASILLDKMYLEDVYRISSDLNEEIFIKYRKAIIDKYNMVTFLRLKKQNKNIDFVENIFVDGGSISKDDIIKIYENETHISVFKKLTIAKYWDRFEKDNNISEIEKMFDNMIINLAIEYRNVTIGPEPIFTYIIAKEYEMKALRLIMSGKLNNIDPELIKERLRGVYV</sequence>
<dbReference type="AlphaFoldDB" id="D1AWR3"/>
<dbReference type="GeneID" id="29674179"/>
<evidence type="ECO:0000313" key="4">
    <source>
        <dbReference type="Proteomes" id="UP000002072"/>
    </source>
</evidence>
<reference evidence="3 4" key="1">
    <citation type="journal article" date="2009" name="Stand. Genomic Sci.">
        <title>Complete genome sequence of Streptobacillus moniliformis type strain (9901T).</title>
        <authorList>
            <person name="Nolan M."/>
            <person name="Gronow S."/>
            <person name="Lapidus A."/>
            <person name="Ivanova N."/>
            <person name="Copeland A."/>
            <person name="Lucas S."/>
            <person name="Del Rio T.G."/>
            <person name="Chen F."/>
            <person name="Tice H."/>
            <person name="Pitluck S."/>
            <person name="Cheng J.F."/>
            <person name="Sims D."/>
            <person name="Meincke L."/>
            <person name="Bruce D."/>
            <person name="Goodwin L."/>
            <person name="Brettin T."/>
            <person name="Han C."/>
            <person name="Detter J.C."/>
            <person name="Ovchinikova G."/>
            <person name="Pati A."/>
            <person name="Mavromatis K."/>
            <person name="Mikhailova N."/>
            <person name="Chen A."/>
            <person name="Palaniappan K."/>
            <person name="Land M."/>
            <person name="Hauser L."/>
            <person name="Chang Y.J."/>
            <person name="Jeffries C.D."/>
            <person name="Rohde M."/>
            <person name="Sproer C."/>
            <person name="Goker M."/>
            <person name="Bristow J."/>
            <person name="Eisen J.A."/>
            <person name="Markowitz V."/>
            <person name="Hugenholtz P."/>
            <person name="Kyrpides N.C."/>
            <person name="Klenk H.P."/>
            <person name="Chain P."/>
        </authorList>
    </citation>
    <scope>NUCLEOTIDE SEQUENCE [LARGE SCALE GENOMIC DNA]</scope>
    <source>
        <strain evidence="4">ATCC 14647 / DSM 12112 / NCTC 10651 / 9901</strain>
    </source>
</reference>